<evidence type="ECO:0000256" key="5">
    <source>
        <dbReference type="ARBA" id="ARBA00022862"/>
    </source>
</evidence>
<dbReference type="Gene3D" id="3.30.1020.10">
    <property type="entry name" value="Antioxidant, Horf6, Chain A, domain2"/>
    <property type="match status" value="1"/>
</dbReference>
<dbReference type="Gene3D" id="3.40.30.10">
    <property type="entry name" value="Glutaredoxin"/>
    <property type="match status" value="1"/>
</dbReference>
<dbReference type="OMA" id="HGPMNIP"/>
<dbReference type="FunFam" id="3.40.30.10:FF:000011">
    <property type="entry name" value="Peroxiredoxin PRX1"/>
    <property type="match status" value="1"/>
</dbReference>
<dbReference type="InterPro" id="IPR036249">
    <property type="entry name" value="Thioredoxin-like_sf"/>
</dbReference>
<dbReference type="FunCoup" id="I1GRW3">
    <property type="interactions" value="1078"/>
</dbReference>
<organism evidence="15">
    <name type="scientific">Brachypodium distachyon</name>
    <name type="common">Purple false brome</name>
    <name type="synonym">Trachynia distachya</name>
    <dbReference type="NCBI Taxonomy" id="15368"/>
    <lineage>
        <taxon>Eukaryota</taxon>
        <taxon>Viridiplantae</taxon>
        <taxon>Streptophyta</taxon>
        <taxon>Embryophyta</taxon>
        <taxon>Tracheophyta</taxon>
        <taxon>Spermatophyta</taxon>
        <taxon>Magnoliopsida</taxon>
        <taxon>Liliopsida</taxon>
        <taxon>Poales</taxon>
        <taxon>Poaceae</taxon>
        <taxon>BOP clade</taxon>
        <taxon>Pooideae</taxon>
        <taxon>Stipodae</taxon>
        <taxon>Brachypodieae</taxon>
        <taxon>Brachypodium</taxon>
    </lineage>
</organism>
<comment type="function">
    <text evidence="10">Thiol-specific peroxidase that catalyzes the reduction of hydrogen peroxide and organic hydroperoxides to water and alcohols, respectively. Seems to contribute to the inhibition of germination during stress.</text>
</comment>
<comment type="similarity">
    <text evidence="9">Belongs to the peroxiredoxin family. Prx6 subfamily.</text>
</comment>
<keyword evidence="6 12" id="KW-0560">Oxidoreductase</keyword>
<reference evidence="15 16" key="1">
    <citation type="journal article" date="2010" name="Nature">
        <title>Genome sequencing and analysis of the model grass Brachypodium distachyon.</title>
        <authorList>
            <consortium name="International Brachypodium Initiative"/>
        </authorList>
    </citation>
    <scope>NUCLEOTIDE SEQUENCE [LARGE SCALE GENOMIC DNA]</scope>
    <source>
        <strain evidence="15 16">Bd21</strain>
    </source>
</reference>
<feature type="active site" description="Cysteine sulfenic acid (-SOH) intermediate; for peroxidase activity" evidence="13">
    <location>
        <position position="46"/>
    </location>
</feature>
<dbReference type="OrthoDB" id="2996783at2759"/>
<comment type="subcellular location">
    <subcellularLocation>
        <location evidence="2">Cytoplasm</location>
    </subcellularLocation>
    <subcellularLocation>
        <location evidence="1">Nucleus</location>
    </subcellularLocation>
</comment>
<sequence>MPGLTIGDTVPNLELDSTCGRICIHDYVADSYVILFSHPGDFTPVCTTELSAMAHYASEFQKRGVKLLGISCDDVASHKEWTKDIEAYKPGSKVSYPIMADPNRDAIKQLNMVDPDEKDAQGKLPSRTLHIVGPDKMVKLSFLYPSCTGRNMDEVLRAVDSLLTAAQHKGKVATPANWKPGEKVVIGPSVSDEEAKKLFPQGFETADLPSKKGYLRFTKV</sequence>
<dbReference type="CDD" id="cd03016">
    <property type="entry name" value="PRX_1cys"/>
    <property type="match status" value="1"/>
</dbReference>
<dbReference type="PIRSF" id="PIRSF000239">
    <property type="entry name" value="AHPC"/>
    <property type="match status" value="1"/>
</dbReference>
<dbReference type="EMBL" id="CM000880">
    <property type="protein sequence ID" value="KQK14996.1"/>
    <property type="molecule type" value="Genomic_DNA"/>
</dbReference>
<evidence type="ECO:0000256" key="3">
    <source>
        <dbReference type="ARBA" id="ARBA00022490"/>
    </source>
</evidence>
<comment type="catalytic activity">
    <reaction evidence="11 12">
        <text>a hydroperoxide + [thioredoxin]-dithiol = an alcohol + [thioredoxin]-disulfide + H2O</text>
        <dbReference type="Rhea" id="RHEA:62620"/>
        <dbReference type="Rhea" id="RHEA-COMP:10698"/>
        <dbReference type="Rhea" id="RHEA-COMP:10700"/>
        <dbReference type="ChEBI" id="CHEBI:15377"/>
        <dbReference type="ChEBI" id="CHEBI:29950"/>
        <dbReference type="ChEBI" id="CHEBI:30879"/>
        <dbReference type="ChEBI" id="CHEBI:35924"/>
        <dbReference type="ChEBI" id="CHEBI:50058"/>
        <dbReference type="EC" id="1.11.1.24"/>
    </reaction>
</comment>
<dbReference type="SUPFAM" id="SSF52833">
    <property type="entry name" value="Thioredoxin-like"/>
    <property type="match status" value="1"/>
</dbReference>
<dbReference type="GO" id="GO:0005634">
    <property type="term" value="C:nucleus"/>
    <property type="evidence" value="ECO:0007669"/>
    <property type="project" value="UniProtKB-SubCell"/>
</dbReference>
<dbReference type="Pfam" id="PF00578">
    <property type="entry name" value="AhpC-TSA"/>
    <property type="match status" value="1"/>
</dbReference>
<evidence type="ECO:0000256" key="13">
    <source>
        <dbReference type="PIRSR" id="PIRSR000239-1"/>
    </source>
</evidence>
<keyword evidence="7" id="KW-0539">Nucleus</keyword>
<evidence type="ECO:0000256" key="2">
    <source>
        <dbReference type="ARBA" id="ARBA00004496"/>
    </source>
</evidence>
<evidence type="ECO:0000313" key="16">
    <source>
        <dbReference type="EnsemblPlants" id="KQK14996"/>
    </source>
</evidence>
<dbReference type="RefSeq" id="XP_003562593.1">
    <property type="nucleotide sequence ID" value="XM_003562545.4"/>
</dbReference>
<reference evidence="16" key="3">
    <citation type="submission" date="2018-08" db="UniProtKB">
        <authorList>
            <consortium name="EnsemblPlants"/>
        </authorList>
    </citation>
    <scope>IDENTIFICATION</scope>
    <source>
        <strain evidence="16">cv. Bd21</strain>
    </source>
</reference>
<dbReference type="Proteomes" id="UP000008810">
    <property type="component" value="Chromosome 1"/>
</dbReference>
<dbReference type="KEGG" id="bdi:100821892"/>
<dbReference type="EC" id="1.11.1.24" evidence="12"/>
<keyword evidence="5 12" id="KW-0049">Antioxidant</keyword>
<proteinExistence type="inferred from homology"/>
<evidence type="ECO:0000256" key="7">
    <source>
        <dbReference type="ARBA" id="ARBA00023242"/>
    </source>
</evidence>
<dbReference type="EnsemblPlants" id="KQK14996">
    <property type="protein sequence ID" value="KQK14996"/>
    <property type="gene ID" value="BRADI_1g20040v3"/>
</dbReference>
<evidence type="ECO:0000256" key="4">
    <source>
        <dbReference type="ARBA" id="ARBA00022559"/>
    </source>
</evidence>
<name>I1GRW3_BRADI</name>
<evidence type="ECO:0000256" key="9">
    <source>
        <dbReference type="ARBA" id="ARBA00025719"/>
    </source>
</evidence>
<protein>
    <recommendedName>
        <fullName evidence="12">Peroxiredoxin</fullName>
        <ecNumber evidence="12">1.11.1.24</ecNumber>
    </recommendedName>
</protein>
<evidence type="ECO:0000313" key="17">
    <source>
        <dbReference type="Proteomes" id="UP000008810"/>
    </source>
</evidence>
<dbReference type="PROSITE" id="PS51352">
    <property type="entry name" value="THIOREDOXIN_2"/>
    <property type="match status" value="1"/>
</dbReference>
<dbReference type="GO" id="GO:0005829">
    <property type="term" value="C:cytosol"/>
    <property type="evidence" value="ECO:0000318"/>
    <property type="project" value="GO_Central"/>
</dbReference>
<dbReference type="InterPro" id="IPR019479">
    <property type="entry name" value="Peroxiredoxin_C"/>
</dbReference>
<dbReference type="InterPro" id="IPR024706">
    <property type="entry name" value="Peroxiredoxin_AhpC-typ"/>
</dbReference>
<keyword evidence="3" id="KW-0963">Cytoplasm</keyword>
<dbReference type="Gramene" id="KQK14996">
    <property type="protein sequence ID" value="KQK14996"/>
    <property type="gene ID" value="BRADI_1g20040v3"/>
</dbReference>
<evidence type="ECO:0000256" key="6">
    <source>
        <dbReference type="ARBA" id="ARBA00023002"/>
    </source>
</evidence>
<dbReference type="GO" id="GO:0004601">
    <property type="term" value="F:peroxidase activity"/>
    <property type="evidence" value="ECO:0000318"/>
    <property type="project" value="GO_Central"/>
</dbReference>
<dbReference type="InterPro" id="IPR000866">
    <property type="entry name" value="AhpC/TSA"/>
</dbReference>
<dbReference type="Pfam" id="PF10417">
    <property type="entry name" value="1-cysPrx_C"/>
    <property type="match status" value="1"/>
</dbReference>
<dbReference type="GO" id="GO:0045454">
    <property type="term" value="P:cell redox homeostasis"/>
    <property type="evidence" value="ECO:0000318"/>
    <property type="project" value="GO_Central"/>
</dbReference>
<dbReference type="HOGENOM" id="CLU_042529_4_1_1"/>
<evidence type="ECO:0000256" key="11">
    <source>
        <dbReference type="ARBA" id="ARBA00049091"/>
    </source>
</evidence>
<dbReference type="InterPro" id="IPR013766">
    <property type="entry name" value="Thioredoxin_domain"/>
</dbReference>
<dbReference type="InterPro" id="IPR045020">
    <property type="entry name" value="PRX_1cys"/>
</dbReference>
<dbReference type="PANTHER" id="PTHR43503">
    <property type="entry name" value="MCG48959-RELATED"/>
    <property type="match status" value="1"/>
</dbReference>
<evidence type="ECO:0000313" key="15">
    <source>
        <dbReference type="EMBL" id="KQK14996.1"/>
    </source>
</evidence>
<dbReference type="STRING" id="15368.I1GRW3"/>
<dbReference type="PANTHER" id="PTHR43503:SF4">
    <property type="entry name" value="PEROXIREDOXIN-6"/>
    <property type="match status" value="1"/>
</dbReference>
<gene>
    <name evidence="16" type="primary">LOC100821892</name>
    <name evidence="15" type="ORF">BRADI_1g20040v3</name>
</gene>
<evidence type="ECO:0000256" key="12">
    <source>
        <dbReference type="PIRNR" id="PIRNR000239"/>
    </source>
</evidence>
<keyword evidence="8 12" id="KW-0676">Redox-active center</keyword>
<evidence type="ECO:0000256" key="8">
    <source>
        <dbReference type="ARBA" id="ARBA00023284"/>
    </source>
</evidence>
<keyword evidence="17" id="KW-1185">Reference proteome</keyword>
<dbReference type="eggNOG" id="KOG0854">
    <property type="taxonomic scope" value="Eukaryota"/>
</dbReference>
<reference evidence="15" key="2">
    <citation type="submission" date="2017-06" db="EMBL/GenBank/DDBJ databases">
        <title>WGS assembly of Brachypodium distachyon.</title>
        <authorList>
            <consortium name="The International Brachypodium Initiative"/>
            <person name="Lucas S."/>
            <person name="Harmon-Smith M."/>
            <person name="Lail K."/>
            <person name="Tice H."/>
            <person name="Grimwood J."/>
            <person name="Bruce D."/>
            <person name="Barry K."/>
            <person name="Shu S."/>
            <person name="Lindquist E."/>
            <person name="Wang M."/>
            <person name="Pitluck S."/>
            <person name="Vogel J.P."/>
            <person name="Garvin D.F."/>
            <person name="Mockler T.C."/>
            <person name="Schmutz J."/>
            <person name="Rokhsar D."/>
            <person name="Bevan M.W."/>
        </authorList>
    </citation>
    <scope>NUCLEOTIDE SEQUENCE</scope>
    <source>
        <strain evidence="15">Bd21</strain>
    </source>
</reference>
<dbReference type="AlphaFoldDB" id="I1GRW3"/>
<evidence type="ECO:0000256" key="1">
    <source>
        <dbReference type="ARBA" id="ARBA00004123"/>
    </source>
</evidence>
<dbReference type="GeneID" id="100821892"/>
<feature type="domain" description="Thioredoxin" evidence="14">
    <location>
        <begin position="4"/>
        <end position="164"/>
    </location>
</feature>
<dbReference type="FunFam" id="3.30.1020.10:FF:000001">
    <property type="entry name" value="1-Cys peroxiredoxin"/>
    <property type="match status" value="1"/>
</dbReference>
<evidence type="ECO:0000256" key="10">
    <source>
        <dbReference type="ARBA" id="ARBA00045282"/>
    </source>
</evidence>
<dbReference type="GO" id="GO:0140824">
    <property type="term" value="F:thioredoxin-dependent peroxiredoxin activity"/>
    <property type="evidence" value="ECO:0007669"/>
    <property type="project" value="UniProtKB-EC"/>
</dbReference>
<evidence type="ECO:0000259" key="14">
    <source>
        <dbReference type="PROSITE" id="PS51352"/>
    </source>
</evidence>
<keyword evidence="4 12" id="KW-0575">Peroxidase</keyword>
<accession>I1GRW3</accession>